<dbReference type="InterPro" id="IPR038299">
    <property type="entry name" value="DAO_C_sf"/>
</dbReference>
<evidence type="ECO:0000256" key="1">
    <source>
        <dbReference type="ARBA" id="ARBA00001974"/>
    </source>
</evidence>
<comment type="cofactor">
    <cofactor evidence="1">
        <name>FAD</name>
        <dbReference type="ChEBI" id="CHEBI:57692"/>
    </cofactor>
</comment>
<evidence type="ECO:0000256" key="5">
    <source>
        <dbReference type="ARBA" id="ARBA00023002"/>
    </source>
</evidence>
<dbReference type="Gene3D" id="3.50.50.60">
    <property type="entry name" value="FAD/NAD(P)-binding domain"/>
    <property type="match status" value="1"/>
</dbReference>
<comment type="similarity">
    <text evidence="2">Belongs to the FAD-dependent glycerol-3-phosphate dehydrogenase family.</text>
</comment>
<dbReference type="PANTHER" id="PTHR11985:SF35">
    <property type="entry name" value="ANAEROBIC GLYCEROL-3-PHOSPHATE DEHYDROGENASE SUBUNIT A"/>
    <property type="match status" value="1"/>
</dbReference>
<dbReference type="RefSeq" id="WP_273053163.1">
    <property type="nucleotide sequence ID" value="NZ_DAITTW010000073.1"/>
</dbReference>
<keyword evidence="4" id="KW-0274">FAD</keyword>
<evidence type="ECO:0000256" key="2">
    <source>
        <dbReference type="ARBA" id="ARBA00007330"/>
    </source>
</evidence>
<dbReference type="InterPro" id="IPR036188">
    <property type="entry name" value="FAD/NAD-bd_sf"/>
</dbReference>
<dbReference type="Proteomes" id="UP000261739">
    <property type="component" value="Unassembled WGS sequence"/>
</dbReference>
<feature type="domain" description="FAD dependent oxidoreductase" evidence="6">
    <location>
        <begin position="54"/>
        <end position="407"/>
    </location>
</feature>
<evidence type="ECO:0000256" key="3">
    <source>
        <dbReference type="ARBA" id="ARBA00022630"/>
    </source>
</evidence>
<evidence type="ECO:0000259" key="6">
    <source>
        <dbReference type="Pfam" id="PF01266"/>
    </source>
</evidence>
<evidence type="ECO:0000313" key="8">
    <source>
        <dbReference type="Proteomes" id="UP000261739"/>
    </source>
</evidence>
<keyword evidence="5" id="KW-0560">Oxidoreductase</keyword>
<dbReference type="SUPFAM" id="SSF51905">
    <property type="entry name" value="FAD/NAD(P)-binding domain"/>
    <property type="match status" value="1"/>
</dbReference>
<dbReference type="GO" id="GO:0004368">
    <property type="term" value="F:glycerol-3-phosphate dehydrogenase (quinone) activity"/>
    <property type="evidence" value="ECO:0007669"/>
    <property type="project" value="InterPro"/>
</dbReference>
<dbReference type="InterPro" id="IPR000447">
    <property type="entry name" value="G3P_DH_FAD-dep"/>
</dbReference>
<evidence type="ECO:0000313" key="7">
    <source>
        <dbReference type="EMBL" id="HCT15625.1"/>
    </source>
</evidence>
<sequence length="567" mass="59828">MPLHLPFRQTGRTAAAPHTVAFDTGGSHLSADRRRIDLAALTAASDRGTPEHVDLVVIGAGVTGTGVALDATTRGLDVLLVDAHDLAFGTSRWSSKLAHGGLRYLATGDVGIARRSAKERGILMETSAPHLVHAVPQVVPVQDRYSLANRILPRLGFFAGDLLRVAAGTSSTTLPWSCTVSPKTVRRLCPAVETDDLRFGYVNYDGQLIDDARLVTDLARTAAGYGARVLTHTRAVEAHGDRVVLQDGLGTGSPFTVTAGAVVNATGVWAGDLDPQVTVRPSRGTHLVVDAAVVGDPDGALTVPVPGHTNRFCFILPEQLGRCYIGITDEEPDSDDIPDVPEVPDADVDWILGVVNQALHTDLTTGDVIGAYAGLRPLVEFAGDAGAGGSTADLSREHVILTGTGQDARLVTVTGGKLTEYRLMAEQTVDVVAGLLREDGEAPGPCVTDRLPLVGAPDSGPCRDMQATELIGLPTSLIDRFGWEAPQVVADCIVDRPLDPVGFVGDGVGRRAVDTVRAEFSWHVTREGAVTVDDLLDRRSRIGLVETDRAACEETAREVLRAAGLPA</sequence>
<reference evidence="7 8" key="1">
    <citation type="journal article" date="2018" name="Nat. Biotechnol.">
        <title>A standardized bacterial taxonomy based on genome phylogeny substantially revises the tree of life.</title>
        <authorList>
            <person name="Parks D.H."/>
            <person name="Chuvochina M."/>
            <person name="Waite D.W."/>
            <person name="Rinke C."/>
            <person name="Skarshewski A."/>
            <person name="Chaumeil P.A."/>
            <person name="Hugenholtz P."/>
        </authorList>
    </citation>
    <scope>NUCLEOTIDE SEQUENCE [LARGE SCALE GENOMIC DNA]</scope>
    <source>
        <strain evidence="7">UBA11247</strain>
    </source>
</reference>
<comment type="caution">
    <text evidence="7">The sequence shown here is derived from an EMBL/GenBank/DDBJ whole genome shotgun (WGS) entry which is preliminary data.</text>
</comment>
<dbReference type="STRING" id="863239.GCA_000213935_00940"/>
<accession>A0A3D4T2S2</accession>
<keyword evidence="3" id="KW-0285">Flavoprotein</keyword>
<proteinExistence type="inferred from homology"/>
<dbReference type="EMBL" id="DQID01000325">
    <property type="protein sequence ID" value="HCT15625.1"/>
    <property type="molecule type" value="Genomic_DNA"/>
</dbReference>
<dbReference type="PRINTS" id="PR01001">
    <property type="entry name" value="FADG3PDH"/>
</dbReference>
<gene>
    <name evidence="7" type="ORF">DIW82_12805</name>
</gene>
<dbReference type="AlphaFoldDB" id="A0A3D4T2S2"/>
<dbReference type="Pfam" id="PF01266">
    <property type="entry name" value="DAO"/>
    <property type="match status" value="1"/>
</dbReference>
<dbReference type="PROSITE" id="PS00978">
    <property type="entry name" value="FAD_G3PDH_2"/>
    <property type="match status" value="1"/>
</dbReference>
<dbReference type="Gene3D" id="3.30.9.10">
    <property type="entry name" value="D-Amino Acid Oxidase, subunit A, domain 2"/>
    <property type="match status" value="1"/>
</dbReference>
<dbReference type="Gene3D" id="1.10.8.870">
    <property type="entry name" value="Alpha-glycerophosphate oxidase, cap domain"/>
    <property type="match status" value="1"/>
</dbReference>
<protein>
    <submittedName>
        <fullName evidence="7">Glycerol-3-phosphate dehydrogenase/oxidase</fullName>
    </submittedName>
</protein>
<dbReference type="InterPro" id="IPR006076">
    <property type="entry name" value="FAD-dep_OxRdtase"/>
</dbReference>
<dbReference type="PANTHER" id="PTHR11985">
    <property type="entry name" value="GLYCEROL-3-PHOSPHATE DEHYDROGENASE"/>
    <property type="match status" value="1"/>
</dbReference>
<organism evidence="7 8">
    <name type="scientific">Corynebacterium nuruki</name>
    <dbReference type="NCBI Taxonomy" id="1032851"/>
    <lineage>
        <taxon>Bacteria</taxon>
        <taxon>Bacillati</taxon>
        <taxon>Actinomycetota</taxon>
        <taxon>Actinomycetes</taxon>
        <taxon>Mycobacteriales</taxon>
        <taxon>Corynebacteriaceae</taxon>
        <taxon>Corynebacterium</taxon>
    </lineage>
</organism>
<evidence type="ECO:0000256" key="4">
    <source>
        <dbReference type="ARBA" id="ARBA00022827"/>
    </source>
</evidence>
<dbReference type="GO" id="GO:0046168">
    <property type="term" value="P:glycerol-3-phosphate catabolic process"/>
    <property type="evidence" value="ECO:0007669"/>
    <property type="project" value="TreeGrafter"/>
</dbReference>
<name>A0A3D4T2S2_9CORY</name>